<comment type="subcellular location">
    <subcellularLocation>
        <location evidence="1">Cell membrane</location>
    </subcellularLocation>
</comment>
<organism evidence="10 11">
    <name type="scientific">Bacillus salitolerans</name>
    <dbReference type="NCBI Taxonomy" id="1437434"/>
    <lineage>
        <taxon>Bacteria</taxon>
        <taxon>Bacillati</taxon>
        <taxon>Bacillota</taxon>
        <taxon>Bacilli</taxon>
        <taxon>Bacillales</taxon>
        <taxon>Bacillaceae</taxon>
        <taxon>Bacillus</taxon>
    </lineage>
</organism>
<evidence type="ECO:0000256" key="4">
    <source>
        <dbReference type="ARBA" id="ARBA00023224"/>
    </source>
</evidence>
<keyword evidence="4 6" id="KW-0807">Transducer</keyword>
<reference evidence="11" key="1">
    <citation type="journal article" date="2019" name="Int. J. Syst. Evol. Microbiol.">
        <title>The Global Catalogue of Microorganisms (GCM) 10K type strain sequencing project: providing services to taxonomists for standard genome sequencing and annotation.</title>
        <authorList>
            <consortium name="The Broad Institute Genomics Platform"/>
            <consortium name="The Broad Institute Genome Sequencing Center for Infectious Disease"/>
            <person name="Wu L."/>
            <person name="Ma J."/>
        </authorList>
    </citation>
    <scope>NUCLEOTIDE SEQUENCE [LARGE SCALE GENOMIC DNA]</scope>
    <source>
        <strain evidence="11">CCUG 49339</strain>
    </source>
</reference>
<dbReference type="InterPro" id="IPR047347">
    <property type="entry name" value="YvaQ-like_sensor"/>
</dbReference>
<comment type="caution">
    <text evidence="10">The sequence shown here is derived from an EMBL/GenBank/DDBJ whole genome shotgun (WGS) entry which is preliminary data.</text>
</comment>
<dbReference type="SMART" id="SM00304">
    <property type="entry name" value="HAMP"/>
    <property type="match status" value="1"/>
</dbReference>
<dbReference type="InterPro" id="IPR004090">
    <property type="entry name" value="Chemotax_Me-accpt_rcpt"/>
</dbReference>
<keyword evidence="11" id="KW-1185">Reference proteome</keyword>
<dbReference type="PRINTS" id="PR00260">
    <property type="entry name" value="CHEMTRNSDUCR"/>
</dbReference>
<dbReference type="PANTHER" id="PTHR32089:SF112">
    <property type="entry name" value="LYSOZYME-LIKE PROTEIN-RELATED"/>
    <property type="match status" value="1"/>
</dbReference>
<gene>
    <name evidence="10" type="ORF">ACFSCX_00790</name>
</gene>
<keyword evidence="2" id="KW-1003">Cell membrane</keyword>
<dbReference type="PANTHER" id="PTHR32089">
    <property type="entry name" value="METHYL-ACCEPTING CHEMOTAXIS PROTEIN MCPB"/>
    <property type="match status" value="1"/>
</dbReference>
<dbReference type="Proteomes" id="UP001597214">
    <property type="component" value="Unassembled WGS sequence"/>
</dbReference>
<dbReference type="SMART" id="SM00283">
    <property type="entry name" value="MA"/>
    <property type="match status" value="1"/>
</dbReference>
<dbReference type="InterPro" id="IPR004089">
    <property type="entry name" value="MCPsignal_dom"/>
</dbReference>
<sequence length="574" mass="62644">MRINLKKVEHQMRFTLRKKLIAGFAVLLFLMCVVGGIGIYSLESTNSSYRELMDDSVPKLVIVKDLKQEYSNQTLAVRAYVISNDRSNIDAYEESVNRFNELVKDLKSRTKDQKALASIESLEHTYLEYLDVIKQALQYKMLGDDKGYIQIMNTSSKEVGAKFNQAIEEIIAFQAQDLESQSEEATESVDAVSFLLITILIIALLVGISIAVVLGIKISSPILQITSSMKQVASGDLSIEDVKVKTKDEVQELGESFNQMVGNLRSVITQVIDSSSQVAASSEQLNASAQESNSATEQISYLIQENAEGIETQLAQFNGVQSSINEMSQGIEQITMNSESMLDTTEHSNQLTTSGAQSIQKVVGQMTKISQSVKETTDVIVTLGERSKEISDIVNLITNISEQTNLLALNAAIEAARAGEHGKGFAVVADEVRKLAEESKRSAAQITAMISIIQQDTNTAVLSMENGKLEVETGLSYTEEASSAFVQIEESIQDVTSKVEEVSSSIQQLNALSTEIVKIVDEVKGISEKSVAATQEVSAGTEENLATIEEVSNSAQSLSQLADELQQVVAKFKL</sequence>
<dbReference type="EMBL" id="JBHUEM010000001">
    <property type="protein sequence ID" value="MFD1735087.1"/>
    <property type="molecule type" value="Genomic_DNA"/>
</dbReference>
<evidence type="ECO:0000313" key="10">
    <source>
        <dbReference type="EMBL" id="MFD1735087.1"/>
    </source>
</evidence>
<evidence type="ECO:0000256" key="5">
    <source>
        <dbReference type="ARBA" id="ARBA00029447"/>
    </source>
</evidence>
<proteinExistence type="inferred from homology"/>
<dbReference type="Pfam" id="PF00672">
    <property type="entry name" value="HAMP"/>
    <property type="match status" value="1"/>
</dbReference>
<comment type="similarity">
    <text evidence="5">Belongs to the methyl-accepting chemotaxis (MCP) protein family.</text>
</comment>
<name>A0ABW4LKT1_9BACI</name>
<keyword evidence="3 7" id="KW-0472">Membrane</keyword>
<keyword evidence="7" id="KW-0812">Transmembrane</keyword>
<dbReference type="CDD" id="cd11386">
    <property type="entry name" value="MCP_signal"/>
    <property type="match status" value="1"/>
</dbReference>
<dbReference type="PROSITE" id="PS50885">
    <property type="entry name" value="HAMP"/>
    <property type="match status" value="1"/>
</dbReference>
<dbReference type="InterPro" id="IPR003660">
    <property type="entry name" value="HAMP_dom"/>
</dbReference>
<protein>
    <submittedName>
        <fullName evidence="10">Methyl-accepting chemotaxis protein</fullName>
    </submittedName>
</protein>
<evidence type="ECO:0000256" key="2">
    <source>
        <dbReference type="ARBA" id="ARBA00022475"/>
    </source>
</evidence>
<evidence type="ECO:0000259" key="9">
    <source>
        <dbReference type="PROSITE" id="PS50885"/>
    </source>
</evidence>
<dbReference type="Gene3D" id="1.10.287.950">
    <property type="entry name" value="Methyl-accepting chemotaxis protein"/>
    <property type="match status" value="1"/>
</dbReference>
<evidence type="ECO:0000256" key="7">
    <source>
        <dbReference type="SAM" id="Phobius"/>
    </source>
</evidence>
<dbReference type="RefSeq" id="WP_377926174.1">
    <property type="nucleotide sequence ID" value="NZ_JBHUEM010000001.1"/>
</dbReference>
<feature type="transmembrane region" description="Helical" evidence="7">
    <location>
        <begin position="20"/>
        <end position="42"/>
    </location>
</feature>
<dbReference type="SUPFAM" id="SSF58104">
    <property type="entry name" value="Methyl-accepting chemotaxis protein (MCP) signaling domain"/>
    <property type="match status" value="1"/>
</dbReference>
<evidence type="ECO:0000313" key="11">
    <source>
        <dbReference type="Proteomes" id="UP001597214"/>
    </source>
</evidence>
<evidence type="ECO:0000256" key="1">
    <source>
        <dbReference type="ARBA" id="ARBA00004236"/>
    </source>
</evidence>
<keyword evidence="7" id="KW-1133">Transmembrane helix</keyword>
<evidence type="ECO:0000259" key="8">
    <source>
        <dbReference type="PROSITE" id="PS50111"/>
    </source>
</evidence>
<feature type="domain" description="Methyl-accepting transducer" evidence="8">
    <location>
        <begin position="288"/>
        <end position="524"/>
    </location>
</feature>
<feature type="domain" description="HAMP" evidence="9">
    <location>
        <begin position="216"/>
        <end position="269"/>
    </location>
</feature>
<dbReference type="InterPro" id="IPR024478">
    <property type="entry name" value="HlyB_4HB_MCP"/>
</dbReference>
<feature type="transmembrane region" description="Helical" evidence="7">
    <location>
        <begin position="191"/>
        <end position="216"/>
    </location>
</feature>
<dbReference type="Pfam" id="PF12729">
    <property type="entry name" value="4HB_MCP_1"/>
    <property type="match status" value="1"/>
</dbReference>
<dbReference type="Pfam" id="PF00015">
    <property type="entry name" value="MCPsignal"/>
    <property type="match status" value="1"/>
</dbReference>
<dbReference type="CDD" id="cd06225">
    <property type="entry name" value="HAMP"/>
    <property type="match status" value="1"/>
</dbReference>
<dbReference type="CDD" id="cd19411">
    <property type="entry name" value="MCP2201-like_sensor"/>
    <property type="match status" value="1"/>
</dbReference>
<accession>A0ABW4LKT1</accession>
<dbReference type="PROSITE" id="PS50111">
    <property type="entry name" value="CHEMOTAXIS_TRANSDUC_2"/>
    <property type="match status" value="1"/>
</dbReference>
<evidence type="ECO:0000256" key="6">
    <source>
        <dbReference type="PROSITE-ProRule" id="PRU00284"/>
    </source>
</evidence>
<evidence type="ECO:0000256" key="3">
    <source>
        <dbReference type="ARBA" id="ARBA00023136"/>
    </source>
</evidence>
<dbReference type="Gene3D" id="6.10.340.10">
    <property type="match status" value="1"/>
</dbReference>